<organism evidence="8 9">
    <name type="scientific">Rhizobium chutanense</name>
    <dbReference type="NCBI Taxonomy" id="2035448"/>
    <lineage>
        <taxon>Bacteria</taxon>
        <taxon>Pseudomonadati</taxon>
        <taxon>Pseudomonadota</taxon>
        <taxon>Alphaproteobacteria</taxon>
        <taxon>Hyphomicrobiales</taxon>
        <taxon>Rhizobiaceae</taxon>
        <taxon>Rhizobium/Agrobacterium group</taxon>
        <taxon>Rhizobium</taxon>
    </lineage>
</organism>
<evidence type="ECO:0000256" key="1">
    <source>
        <dbReference type="ARBA" id="ARBA00005614"/>
    </source>
</evidence>
<dbReference type="PANTHER" id="PTHR47268:SF4">
    <property type="entry name" value="ACYLPHOSPHATASE"/>
    <property type="match status" value="1"/>
</dbReference>
<comment type="caution">
    <text evidence="8">The sequence shown here is derived from an EMBL/GenBank/DDBJ whole genome shotgun (WGS) entry which is preliminary data.</text>
</comment>
<reference evidence="8 9" key="1">
    <citation type="submission" date="2017-09" db="EMBL/GenBank/DDBJ databases">
        <title>Comparative genomics of rhizobia isolated from Phaseolus vulgaris in China.</title>
        <authorList>
            <person name="Tong W."/>
        </authorList>
    </citation>
    <scope>NUCLEOTIDE SEQUENCE [LARGE SCALE GENOMIC DNA]</scope>
    <source>
        <strain evidence="8 9">C5</strain>
    </source>
</reference>
<dbReference type="SUPFAM" id="SSF54975">
    <property type="entry name" value="Acylphosphatase/BLUF domain-like"/>
    <property type="match status" value="1"/>
</dbReference>
<dbReference type="PANTHER" id="PTHR47268">
    <property type="entry name" value="ACYLPHOSPHATASE"/>
    <property type="match status" value="1"/>
</dbReference>
<evidence type="ECO:0000256" key="4">
    <source>
        <dbReference type="PROSITE-ProRule" id="PRU00520"/>
    </source>
</evidence>
<evidence type="ECO:0000256" key="2">
    <source>
        <dbReference type="ARBA" id="ARBA00012150"/>
    </source>
</evidence>
<evidence type="ECO:0000256" key="5">
    <source>
        <dbReference type="RuleBase" id="RU000553"/>
    </source>
</evidence>
<dbReference type="PROSITE" id="PS00151">
    <property type="entry name" value="ACYLPHOSPHATASE_2"/>
    <property type="match status" value="1"/>
</dbReference>
<comment type="catalytic activity">
    <reaction evidence="3 4 5">
        <text>an acyl phosphate + H2O = a carboxylate + phosphate + H(+)</text>
        <dbReference type="Rhea" id="RHEA:14965"/>
        <dbReference type="ChEBI" id="CHEBI:15377"/>
        <dbReference type="ChEBI" id="CHEBI:15378"/>
        <dbReference type="ChEBI" id="CHEBI:29067"/>
        <dbReference type="ChEBI" id="CHEBI:43474"/>
        <dbReference type="ChEBI" id="CHEBI:59918"/>
        <dbReference type="EC" id="3.6.1.7"/>
    </reaction>
</comment>
<evidence type="ECO:0000256" key="3">
    <source>
        <dbReference type="ARBA" id="ARBA00047645"/>
    </source>
</evidence>
<gene>
    <name evidence="8" type="ORF">CO666_14985</name>
</gene>
<dbReference type="Gene3D" id="3.30.70.100">
    <property type="match status" value="1"/>
</dbReference>
<dbReference type="InterPro" id="IPR020456">
    <property type="entry name" value="Acylphosphatase"/>
</dbReference>
<dbReference type="PRINTS" id="PR00112">
    <property type="entry name" value="ACYLPHPHTASE"/>
</dbReference>
<dbReference type="AlphaFoldDB" id="A0A2A6JC19"/>
<accession>A0A2A6JC19</accession>
<evidence type="ECO:0000313" key="9">
    <source>
        <dbReference type="Proteomes" id="UP000220768"/>
    </source>
</evidence>
<dbReference type="GO" id="GO:0003998">
    <property type="term" value="F:acylphosphatase activity"/>
    <property type="evidence" value="ECO:0007669"/>
    <property type="project" value="UniProtKB-EC"/>
</dbReference>
<proteinExistence type="inferred from homology"/>
<dbReference type="EMBL" id="NWSV01000008">
    <property type="protein sequence ID" value="PDT03522.1"/>
    <property type="molecule type" value="Genomic_DNA"/>
</dbReference>
<dbReference type="Proteomes" id="UP000220768">
    <property type="component" value="Unassembled WGS sequence"/>
</dbReference>
<dbReference type="InterPro" id="IPR017968">
    <property type="entry name" value="Acylphosphatase_CS"/>
</dbReference>
<sequence length="98" mass="10482">MTANRPDRSNAVRVRISGKVQGVGFRMWTRKEAVRLGLTGWVRNEEDGAVVALIAGPDTAISTMIERFSRGPAGSSVTGVETDAVELETSLTDFSITG</sequence>
<protein>
    <recommendedName>
        <fullName evidence="2 4">Acylphosphatase</fullName>
        <ecNumber evidence="2 4">3.6.1.7</ecNumber>
    </recommendedName>
</protein>
<dbReference type="PROSITE" id="PS00150">
    <property type="entry name" value="ACYLPHOSPHATASE_1"/>
    <property type="match status" value="1"/>
</dbReference>
<dbReference type="InterPro" id="IPR001792">
    <property type="entry name" value="Acylphosphatase-like_dom"/>
</dbReference>
<feature type="active site" evidence="4">
    <location>
        <position position="44"/>
    </location>
</feature>
<dbReference type="NCBIfam" id="NF010999">
    <property type="entry name" value="PRK14425.1"/>
    <property type="match status" value="1"/>
</dbReference>
<dbReference type="RefSeq" id="WP_097613047.1">
    <property type="nucleotide sequence ID" value="NZ_NWSV01000008.1"/>
</dbReference>
<evidence type="ECO:0000313" key="8">
    <source>
        <dbReference type="EMBL" id="PDT03522.1"/>
    </source>
</evidence>
<name>A0A2A6JC19_9HYPH</name>
<evidence type="ECO:0000256" key="6">
    <source>
        <dbReference type="RuleBase" id="RU004168"/>
    </source>
</evidence>
<comment type="similarity">
    <text evidence="1 6">Belongs to the acylphosphatase family.</text>
</comment>
<feature type="domain" description="Acylphosphatase-like" evidence="7">
    <location>
        <begin position="11"/>
        <end position="98"/>
    </location>
</feature>
<dbReference type="InterPro" id="IPR036046">
    <property type="entry name" value="Acylphosphatase-like_dom_sf"/>
</dbReference>
<dbReference type="EC" id="3.6.1.7" evidence="2 4"/>
<dbReference type="PROSITE" id="PS51160">
    <property type="entry name" value="ACYLPHOSPHATASE_3"/>
    <property type="match status" value="1"/>
</dbReference>
<keyword evidence="9" id="KW-1185">Reference proteome</keyword>
<evidence type="ECO:0000259" key="7">
    <source>
        <dbReference type="PROSITE" id="PS51160"/>
    </source>
</evidence>
<feature type="active site" evidence="4">
    <location>
        <position position="26"/>
    </location>
</feature>
<dbReference type="Pfam" id="PF00708">
    <property type="entry name" value="Acylphosphatase"/>
    <property type="match status" value="1"/>
</dbReference>
<keyword evidence="4 5" id="KW-0378">Hydrolase</keyword>